<name>A0A2N5CZQ2_9CAUL</name>
<sequence length="334" mass="35682">MATKRVFLMVAAACTALSACGGGIPKRLDAGNYARPIGTAPVTANPTPYSTALNCLASYARQNRVAAPRIAVGRIADYTGKEESDGSGRKVTQGASLMAMTAFAKAGMPMVERFDTSVSELELKYANNKLISDRPAPTPDAPADYRKIVAGQVAGSDFYLVGGVTELNYNIHSAGADLYGGDIDTDGLKANFKRRVFVMNIAMDLRLINSRTLVVEDVISYQKQVIGREVSAGIFAFANNNLFDLSAGKGALEPVQLAVRSLIERSVVEMSANLYGMPGPQSCLQSDPFGADTVGVTGAFTPAYNNLGSNNAQTREDPSRWNDRSDPSVRRGRY</sequence>
<reference evidence="3 6" key="2">
    <citation type="submission" date="2018-01" db="EMBL/GenBank/DDBJ databases">
        <title>Complete genome sequence of Caulobacter flavus RHGG3.</title>
        <authorList>
            <person name="Yang E."/>
        </authorList>
    </citation>
    <scope>NUCLEOTIDE SEQUENCE [LARGE SCALE GENOMIC DNA]</scope>
    <source>
        <strain evidence="3 6">RHGG3</strain>
    </source>
</reference>
<dbReference type="EMBL" id="PJRQ01000008">
    <property type="protein sequence ID" value="PLR19272.1"/>
    <property type="molecule type" value="Genomic_DNA"/>
</dbReference>
<dbReference type="PROSITE" id="PS51257">
    <property type="entry name" value="PROKAR_LIPOPROTEIN"/>
    <property type="match status" value="1"/>
</dbReference>
<feature type="signal peptide" evidence="2">
    <location>
        <begin position="1"/>
        <end position="19"/>
    </location>
</feature>
<proteinExistence type="predicted"/>
<feature type="compositionally biased region" description="Basic and acidic residues" evidence="1">
    <location>
        <begin position="314"/>
        <end position="334"/>
    </location>
</feature>
<keyword evidence="2" id="KW-0732">Signal</keyword>
<dbReference type="Gene3D" id="3.40.50.10610">
    <property type="entry name" value="ABC-type transport auxiliary lipoprotein component"/>
    <property type="match status" value="1"/>
</dbReference>
<evidence type="ECO:0000313" key="5">
    <source>
        <dbReference type="Proteomes" id="UP000234483"/>
    </source>
</evidence>
<dbReference type="EMBL" id="CP026100">
    <property type="protein sequence ID" value="AYV45046.1"/>
    <property type="molecule type" value="Genomic_DNA"/>
</dbReference>
<protein>
    <submittedName>
        <fullName evidence="4">Transcriptional regulator</fullName>
    </submittedName>
</protein>
<evidence type="ECO:0000313" key="3">
    <source>
        <dbReference type="EMBL" id="AYV45046.1"/>
    </source>
</evidence>
<dbReference type="Proteomes" id="UP000234483">
    <property type="component" value="Unassembled WGS sequence"/>
</dbReference>
<evidence type="ECO:0000313" key="6">
    <source>
        <dbReference type="Proteomes" id="UP000281192"/>
    </source>
</evidence>
<reference evidence="4 5" key="1">
    <citation type="submission" date="2017-12" db="EMBL/GenBank/DDBJ databases">
        <title>The genome sequence of Caulobacter flavus CGMCC1 15093.</title>
        <authorList>
            <person name="Gao J."/>
            <person name="Mao X."/>
            <person name="Sun J."/>
        </authorList>
    </citation>
    <scope>NUCLEOTIDE SEQUENCE [LARGE SCALE GENOMIC DNA]</scope>
    <source>
        <strain evidence="4 5">CGMCC1 15093</strain>
    </source>
</reference>
<dbReference type="InterPro" id="IPR005534">
    <property type="entry name" value="Curli_assmbl/transp-comp_CsgG"/>
</dbReference>
<dbReference type="NCBIfam" id="NF037935">
    <property type="entry name" value="holdfast_HfaB"/>
    <property type="match status" value="1"/>
</dbReference>
<dbReference type="InterPro" id="IPR049861">
    <property type="entry name" value="Holdfast_HfaB"/>
</dbReference>
<evidence type="ECO:0000256" key="2">
    <source>
        <dbReference type="SAM" id="SignalP"/>
    </source>
</evidence>
<organism evidence="4 5">
    <name type="scientific">Caulobacter flavus</name>
    <dbReference type="NCBI Taxonomy" id="1679497"/>
    <lineage>
        <taxon>Bacteria</taxon>
        <taxon>Pseudomonadati</taxon>
        <taxon>Pseudomonadota</taxon>
        <taxon>Alphaproteobacteria</taxon>
        <taxon>Caulobacterales</taxon>
        <taxon>Caulobacteraceae</taxon>
        <taxon>Caulobacter</taxon>
    </lineage>
</organism>
<dbReference type="OrthoDB" id="8832648at2"/>
<gene>
    <name evidence="3" type="ORF">C1707_01610</name>
    <name evidence="4" type="ORF">CFHF_04560</name>
</gene>
<dbReference type="AlphaFoldDB" id="A0A2N5CZQ2"/>
<feature type="region of interest" description="Disordered" evidence="1">
    <location>
        <begin position="305"/>
        <end position="334"/>
    </location>
</feature>
<dbReference type="Proteomes" id="UP000281192">
    <property type="component" value="Chromosome"/>
</dbReference>
<keyword evidence="6" id="KW-1185">Reference proteome</keyword>
<dbReference type="RefSeq" id="WP_101711832.1">
    <property type="nucleotide sequence ID" value="NZ_CP026100.1"/>
</dbReference>
<evidence type="ECO:0000313" key="4">
    <source>
        <dbReference type="EMBL" id="PLR19272.1"/>
    </source>
</evidence>
<dbReference type="GO" id="GO:0030288">
    <property type="term" value="C:outer membrane-bounded periplasmic space"/>
    <property type="evidence" value="ECO:0007669"/>
    <property type="project" value="InterPro"/>
</dbReference>
<accession>A0A2N5CZQ2</accession>
<evidence type="ECO:0000256" key="1">
    <source>
        <dbReference type="SAM" id="MobiDB-lite"/>
    </source>
</evidence>
<dbReference type="KEGG" id="cfh:C1707_01610"/>
<feature type="chain" id="PRO_5043422314" evidence="2">
    <location>
        <begin position="20"/>
        <end position="334"/>
    </location>
</feature>
<dbReference type="Pfam" id="PF03783">
    <property type="entry name" value="CsgG"/>
    <property type="match status" value="1"/>
</dbReference>